<evidence type="ECO:0000256" key="1">
    <source>
        <dbReference type="SAM" id="SignalP"/>
    </source>
</evidence>
<feature type="chain" id="PRO_5018099037" evidence="1">
    <location>
        <begin position="25"/>
        <end position="857"/>
    </location>
</feature>
<feature type="domain" description="PKD" evidence="2">
    <location>
        <begin position="40"/>
        <end position="129"/>
    </location>
</feature>
<sequence length="857" mass="90690">MQTSLRNRLAVLAAASALFLAACGGGGGGDSVPVAPTNPPTAAASADQTSVLAGATVTLDGTASTTPNVGTLTYLWTIEKKPQGSVASLSDATAAKPTFTPDLPGEYVITLVVNDGTASSSTAAVTLAVSNPNPVAIPALVEINQLMGTTVQLDGTPSQPPAGGSAAGLSYSWTLTQKPEGSAAELDNPHHVQPRFVADKDGTYKASLVVYHGAKTSAPAEVIIKIGALNAIPQADIVADVENAVRGERIELDGSGSSDADGDALTYRWLVTSKPIGSEATLENANKAKASFTPDFAGTYSIGLTVFDGKASGGKQLNIKVIKPEGAPNTKPVARITAPWSKTWEAERGDSINMTAAYSYDIDGDSLYTGREFTLLRAPEGYDAAANFKAQTFVGTHYGDYEVRLRVFDGTDWSDPVTATYTVINGANRPPQAAASVMGSSGVVGVGNTVTITAEGSSDPDGNRMTYQWTLLDKPDNSNVSLTGASSMNATFVPDQPGQYRFDLLVTDEHGYPSTDRISVTPRTLVVNAKSVNNAPIGRISLSGPAFTQKQPMLIGKSGNTIQYNTGTTSTRVDKWNSMLFQPNGYDPDGDPLSYLWTLSAEPAGSELAHPSDYFCAATGSNSYPGTSVIALEDWIAEGLSIRNWTCNSFSFAPTVTGRYVIDLAVSDGIDFGGPYAMEVHASSREDYPNLLLEDIRQQHGWSNADQQLVFNIAKDDDVLAVQRIFPFEGTAVSEYAGNAVIAGADIIRTGFTNGFRGDFVVRSFRLSAVGGDYTITNLKAVDADGAFTPKFVGLQDNQIIKKGDSVEFQLVWPIDRLPALGESGRVVADKRNLSWSFGIKEEPDFTFHFNPTIGVY</sequence>
<keyword evidence="4" id="KW-1185">Reference proteome</keyword>
<dbReference type="PROSITE" id="PS50093">
    <property type="entry name" value="PKD"/>
    <property type="match status" value="1"/>
</dbReference>
<dbReference type="Pfam" id="PF22352">
    <property type="entry name" value="K319L-like_PKD"/>
    <property type="match status" value="3"/>
</dbReference>
<dbReference type="OrthoDB" id="9806238at2"/>
<evidence type="ECO:0000313" key="4">
    <source>
        <dbReference type="Proteomes" id="UP000278006"/>
    </source>
</evidence>
<dbReference type="Gene3D" id="2.60.40.10">
    <property type="entry name" value="Immunoglobulins"/>
    <property type="match status" value="4"/>
</dbReference>
<evidence type="ECO:0000313" key="3">
    <source>
        <dbReference type="EMBL" id="RMX03467.1"/>
    </source>
</evidence>
<gene>
    <name evidence="3" type="ORF">D8I35_16420</name>
</gene>
<dbReference type="AlphaFoldDB" id="A0A3M6QKB8"/>
<keyword evidence="1" id="KW-0732">Signal</keyword>
<feature type="signal peptide" evidence="1">
    <location>
        <begin position="1"/>
        <end position="24"/>
    </location>
</feature>
<organism evidence="3 4">
    <name type="scientific">Corticibacter populi</name>
    <dbReference type="NCBI Taxonomy" id="1550736"/>
    <lineage>
        <taxon>Bacteria</taxon>
        <taxon>Pseudomonadati</taxon>
        <taxon>Pseudomonadota</taxon>
        <taxon>Betaproteobacteria</taxon>
        <taxon>Burkholderiales</taxon>
        <taxon>Comamonadaceae</taxon>
        <taxon>Corticibacter</taxon>
    </lineage>
</organism>
<dbReference type="InterPro" id="IPR022409">
    <property type="entry name" value="PKD/Chitinase_dom"/>
</dbReference>
<dbReference type="PANTHER" id="PTHR46182:SF2">
    <property type="entry name" value="FI19480P1"/>
    <property type="match status" value="1"/>
</dbReference>
<dbReference type="InterPro" id="IPR029865">
    <property type="entry name" value="KIAA0319-like"/>
</dbReference>
<name>A0A3M6QKB8_9BURK</name>
<proteinExistence type="predicted"/>
<dbReference type="InterPro" id="IPR013783">
    <property type="entry name" value="Ig-like_fold"/>
</dbReference>
<protein>
    <submittedName>
        <fullName evidence="3">PKD domain-containing protein</fullName>
    </submittedName>
</protein>
<dbReference type="InterPro" id="IPR000601">
    <property type="entry name" value="PKD_dom"/>
</dbReference>
<comment type="caution">
    <text evidence="3">The sequence shown here is derived from an EMBL/GenBank/DDBJ whole genome shotgun (WGS) entry which is preliminary data.</text>
</comment>
<dbReference type="EMBL" id="RDQO01000006">
    <property type="protein sequence ID" value="RMX03467.1"/>
    <property type="molecule type" value="Genomic_DNA"/>
</dbReference>
<dbReference type="GO" id="GO:0016020">
    <property type="term" value="C:membrane"/>
    <property type="evidence" value="ECO:0007669"/>
    <property type="project" value="TreeGrafter"/>
</dbReference>
<dbReference type="PROSITE" id="PS51257">
    <property type="entry name" value="PROKAR_LIPOPROTEIN"/>
    <property type="match status" value="1"/>
</dbReference>
<dbReference type="PANTHER" id="PTHR46182">
    <property type="entry name" value="FI19480P1"/>
    <property type="match status" value="1"/>
</dbReference>
<dbReference type="InterPro" id="IPR035986">
    <property type="entry name" value="PKD_dom_sf"/>
</dbReference>
<dbReference type="CDD" id="cd00146">
    <property type="entry name" value="PKD"/>
    <property type="match status" value="2"/>
</dbReference>
<dbReference type="SMART" id="SM00089">
    <property type="entry name" value="PKD"/>
    <property type="match status" value="3"/>
</dbReference>
<evidence type="ECO:0000259" key="2">
    <source>
        <dbReference type="PROSITE" id="PS50093"/>
    </source>
</evidence>
<dbReference type="GO" id="GO:0031410">
    <property type="term" value="C:cytoplasmic vesicle"/>
    <property type="evidence" value="ECO:0007669"/>
    <property type="project" value="TreeGrafter"/>
</dbReference>
<reference evidence="3 4" key="1">
    <citation type="submission" date="2018-10" db="EMBL/GenBank/DDBJ databases">
        <title>Draft genome of Cortibacter populi DSM10536.</title>
        <authorList>
            <person name="Bernier A.-M."/>
            <person name="Bernard K."/>
        </authorList>
    </citation>
    <scope>NUCLEOTIDE SEQUENCE [LARGE SCALE GENOMIC DNA]</scope>
    <source>
        <strain evidence="3 4">DSM 105136</strain>
    </source>
</reference>
<accession>A0A3M6QKB8</accession>
<dbReference type="SUPFAM" id="SSF49299">
    <property type="entry name" value="PKD domain"/>
    <property type="match status" value="3"/>
</dbReference>
<dbReference type="Proteomes" id="UP000278006">
    <property type="component" value="Unassembled WGS sequence"/>
</dbReference>